<keyword evidence="11 14" id="KW-1133">Transmembrane helix</keyword>
<evidence type="ECO:0000256" key="3">
    <source>
        <dbReference type="ARBA" id="ARBA00012438"/>
    </source>
</evidence>
<organism evidence="17 18">
    <name type="scientific">Thermoactinomyces mirandus</name>
    <dbReference type="NCBI Taxonomy" id="2756294"/>
    <lineage>
        <taxon>Bacteria</taxon>
        <taxon>Bacillati</taxon>
        <taxon>Bacillota</taxon>
        <taxon>Bacilli</taxon>
        <taxon>Bacillales</taxon>
        <taxon>Thermoactinomycetaceae</taxon>
        <taxon>Thermoactinomyces</taxon>
    </lineage>
</organism>
<keyword evidence="6" id="KW-0808">Transferase</keyword>
<evidence type="ECO:0000259" key="16">
    <source>
        <dbReference type="PROSITE" id="PS50885"/>
    </source>
</evidence>
<reference evidence="17 18" key="1">
    <citation type="submission" date="2020-07" db="EMBL/GenBank/DDBJ databases">
        <title>Thermoactinomyces phylogeny.</title>
        <authorList>
            <person name="Dunlap C."/>
        </authorList>
    </citation>
    <scope>NUCLEOTIDE SEQUENCE [LARGE SCALE GENOMIC DNA]</scope>
    <source>
        <strain evidence="17 18">AMNI-1</strain>
    </source>
</reference>
<dbReference type="Pfam" id="PF00672">
    <property type="entry name" value="HAMP"/>
    <property type="match status" value="1"/>
</dbReference>
<evidence type="ECO:0000256" key="12">
    <source>
        <dbReference type="ARBA" id="ARBA00023012"/>
    </source>
</evidence>
<keyword evidence="8" id="KW-0547">Nucleotide-binding</keyword>
<proteinExistence type="predicted"/>
<dbReference type="Gene3D" id="1.10.287.130">
    <property type="match status" value="1"/>
</dbReference>
<dbReference type="Gene3D" id="3.30.565.10">
    <property type="entry name" value="Histidine kinase-like ATPase, C-terminal domain"/>
    <property type="match status" value="1"/>
</dbReference>
<accession>A0A7W1XTR9</accession>
<dbReference type="InterPro" id="IPR004358">
    <property type="entry name" value="Sig_transdc_His_kin-like_C"/>
</dbReference>
<keyword evidence="4" id="KW-1003">Cell membrane</keyword>
<evidence type="ECO:0000256" key="1">
    <source>
        <dbReference type="ARBA" id="ARBA00000085"/>
    </source>
</evidence>
<dbReference type="PRINTS" id="PR00344">
    <property type="entry name" value="BCTRLSENSOR"/>
</dbReference>
<evidence type="ECO:0000256" key="8">
    <source>
        <dbReference type="ARBA" id="ARBA00022741"/>
    </source>
</evidence>
<evidence type="ECO:0000256" key="13">
    <source>
        <dbReference type="ARBA" id="ARBA00023136"/>
    </source>
</evidence>
<feature type="transmembrane region" description="Helical" evidence="14">
    <location>
        <begin position="12"/>
        <end position="37"/>
    </location>
</feature>
<keyword evidence="13 14" id="KW-0472">Membrane</keyword>
<evidence type="ECO:0000313" key="18">
    <source>
        <dbReference type="Proteomes" id="UP000538292"/>
    </source>
</evidence>
<dbReference type="PANTHER" id="PTHR45528">
    <property type="entry name" value="SENSOR HISTIDINE KINASE CPXA"/>
    <property type="match status" value="1"/>
</dbReference>
<dbReference type="InterPro" id="IPR003594">
    <property type="entry name" value="HATPase_dom"/>
</dbReference>
<evidence type="ECO:0000259" key="15">
    <source>
        <dbReference type="PROSITE" id="PS50109"/>
    </source>
</evidence>
<sequence length="487" mass="56009">MLEKKSLKTQFIITFVLIILLSIIATIVTYFAGFILFTQIEYKKVYPANYPEKMIPDLEDYIRREGTLLLNKRNRNLLEQRVPSKVILYQVVDENGEIIYGTEHHKILNGKEDLYNKVNTTIKMDGRYAKMIPVFNSRGKISGAISLSYAITPYYPETSDKIWFTFVFMVIIFSPFIYIVVFTFAFSRILAKNTGKPVNMLIDAIRKVKEKDLDFDLDYRAENELGKLCEAFDEMKNELKKSLMSQWKAEQERQEMVQALAHDMKTPLSVIQGYTESLLDNGSGNAEQTANYLRVIKEKADQASELIREILYAMELERSGEDIHAVSIDIRSFLMKKKESYEMISRDKKIVFEVNVSCQNRGEAIFPVDVGKLDRILDNVISNSIRYTPENGRIRINADMARDRIHFKICDTGKGFSRKDLSNLFRKFYKGDEARSHKNGHVGLGLYIAKKLVEMHGGSIAAFNDNDRGACVAFDLPFIRNNDNGEI</sequence>
<keyword evidence="12" id="KW-0902">Two-component regulatory system</keyword>
<dbReference type="GO" id="GO:0005886">
    <property type="term" value="C:plasma membrane"/>
    <property type="evidence" value="ECO:0007669"/>
    <property type="project" value="UniProtKB-SubCell"/>
</dbReference>
<keyword evidence="10" id="KW-0067">ATP-binding</keyword>
<evidence type="ECO:0000256" key="4">
    <source>
        <dbReference type="ARBA" id="ARBA00022475"/>
    </source>
</evidence>
<dbReference type="Pfam" id="PF02518">
    <property type="entry name" value="HATPase_c"/>
    <property type="match status" value="1"/>
</dbReference>
<dbReference type="AlphaFoldDB" id="A0A7W1XTR9"/>
<keyword evidence="9 17" id="KW-0418">Kinase</keyword>
<keyword evidence="5" id="KW-0597">Phosphoprotein</keyword>
<dbReference type="InterPro" id="IPR050398">
    <property type="entry name" value="HssS/ArlS-like"/>
</dbReference>
<dbReference type="PROSITE" id="PS50109">
    <property type="entry name" value="HIS_KIN"/>
    <property type="match status" value="1"/>
</dbReference>
<evidence type="ECO:0000256" key="7">
    <source>
        <dbReference type="ARBA" id="ARBA00022692"/>
    </source>
</evidence>
<dbReference type="SUPFAM" id="SSF158472">
    <property type="entry name" value="HAMP domain-like"/>
    <property type="match status" value="1"/>
</dbReference>
<dbReference type="FunFam" id="3.30.565.10:FF:000006">
    <property type="entry name" value="Sensor histidine kinase WalK"/>
    <property type="match status" value="1"/>
</dbReference>
<keyword evidence="7 14" id="KW-0812">Transmembrane</keyword>
<dbReference type="EC" id="2.7.13.3" evidence="3"/>
<feature type="domain" description="HAMP" evidence="16">
    <location>
        <begin position="192"/>
        <end position="244"/>
    </location>
</feature>
<dbReference type="InterPro" id="IPR003660">
    <property type="entry name" value="HAMP_dom"/>
</dbReference>
<dbReference type="GO" id="GO:0000155">
    <property type="term" value="F:phosphorelay sensor kinase activity"/>
    <property type="evidence" value="ECO:0007669"/>
    <property type="project" value="InterPro"/>
</dbReference>
<gene>
    <name evidence="17" type="ORF">H2C83_12255</name>
</gene>
<evidence type="ECO:0000256" key="5">
    <source>
        <dbReference type="ARBA" id="ARBA00022553"/>
    </source>
</evidence>
<dbReference type="PROSITE" id="PS50885">
    <property type="entry name" value="HAMP"/>
    <property type="match status" value="1"/>
</dbReference>
<feature type="domain" description="Histidine kinase" evidence="15">
    <location>
        <begin position="259"/>
        <end position="480"/>
    </location>
</feature>
<evidence type="ECO:0000256" key="9">
    <source>
        <dbReference type="ARBA" id="ARBA00022777"/>
    </source>
</evidence>
<evidence type="ECO:0000256" key="14">
    <source>
        <dbReference type="SAM" id="Phobius"/>
    </source>
</evidence>
<dbReference type="SMART" id="SM00304">
    <property type="entry name" value="HAMP"/>
    <property type="match status" value="1"/>
</dbReference>
<evidence type="ECO:0000256" key="11">
    <source>
        <dbReference type="ARBA" id="ARBA00022989"/>
    </source>
</evidence>
<comment type="subcellular location">
    <subcellularLocation>
        <location evidence="2">Cell membrane</location>
        <topology evidence="2">Multi-pass membrane protein</topology>
    </subcellularLocation>
</comment>
<dbReference type="InterPro" id="IPR036097">
    <property type="entry name" value="HisK_dim/P_sf"/>
</dbReference>
<feature type="transmembrane region" description="Helical" evidence="14">
    <location>
        <begin position="162"/>
        <end position="186"/>
    </location>
</feature>
<protein>
    <recommendedName>
        <fullName evidence="3">histidine kinase</fullName>
        <ecNumber evidence="3">2.7.13.3</ecNumber>
    </recommendedName>
</protein>
<dbReference type="SUPFAM" id="SSF47384">
    <property type="entry name" value="Homodimeric domain of signal transducing histidine kinase"/>
    <property type="match status" value="1"/>
</dbReference>
<evidence type="ECO:0000256" key="2">
    <source>
        <dbReference type="ARBA" id="ARBA00004651"/>
    </source>
</evidence>
<comment type="catalytic activity">
    <reaction evidence="1">
        <text>ATP + protein L-histidine = ADP + protein N-phospho-L-histidine.</text>
        <dbReference type="EC" id="2.7.13.3"/>
    </reaction>
</comment>
<dbReference type="SUPFAM" id="SSF55874">
    <property type="entry name" value="ATPase domain of HSP90 chaperone/DNA topoisomerase II/histidine kinase"/>
    <property type="match status" value="1"/>
</dbReference>
<dbReference type="Proteomes" id="UP000538292">
    <property type="component" value="Unassembled WGS sequence"/>
</dbReference>
<dbReference type="EMBL" id="JACEOL010000038">
    <property type="protein sequence ID" value="MBA4603076.1"/>
    <property type="molecule type" value="Genomic_DNA"/>
</dbReference>
<keyword evidence="18" id="KW-1185">Reference proteome</keyword>
<dbReference type="CDD" id="cd00082">
    <property type="entry name" value="HisKA"/>
    <property type="match status" value="1"/>
</dbReference>
<dbReference type="InterPro" id="IPR003661">
    <property type="entry name" value="HisK_dim/P_dom"/>
</dbReference>
<name>A0A7W1XTR9_9BACL</name>
<dbReference type="InterPro" id="IPR036890">
    <property type="entry name" value="HATPase_C_sf"/>
</dbReference>
<dbReference type="SMART" id="SM00387">
    <property type="entry name" value="HATPase_c"/>
    <property type="match status" value="1"/>
</dbReference>
<dbReference type="CDD" id="cd06225">
    <property type="entry name" value="HAMP"/>
    <property type="match status" value="1"/>
</dbReference>
<dbReference type="Pfam" id="PF00512">
    <property type="entry name" value="HisKA"/>
    <property type="match status" value="1"/>
</dbReference>
<evidence type="ECO:0000256" key="6">
    <source>
        <dbReference type="ARBA" id="ARBA00022679"/>
    </source>
</evidence>
<dbReference type="InterPro" id="IPR005467">
    <property type="entry name" value="His_kinase_dom"/>
</dbReference>
<comment type="caution">
    <text evidence="17">The sequence shown here is derived from an EMBL/GenBank/DDBJ whole genome shotgun (WGS) entry which is preliminary data.</text>
</comment>
<dbReference type="SMART" id="SM00388">
    <property type="entry name" value="HisKA"/>
    <property type="match status" value="1"/>
</dbReference>
<dbReference type="GO" id="GO:0005524">
    <property type="term" value="F:ATP binding"/>
    <property type="evidence" value="ECO:0007669"/>
    <property type="project" value="UniProtKB-KW"/>
</dbReference>
<evidence type="ECO:0000256" key="10">
    <source>
        <dbReference type="ARBA" id="ARBA00022840"/>
    </source>
</evidence>
<dbReference type="Gene3D" id="6.10.340.10">
    <property type="match status" value="1"/>
</dbReference>
<evidence type="ECO:0000313" key="17">
    <source>
        <dbReference type="EMBL" id="MBA4603076.1"/>
    </source>
</evidence>
<dbReference type="PANTHER" id="PTHR45528:SF8">
    <property type="entry name" value="HISTIDINE KINASE"/>
    <property type="match status" value="1"/>
</dbReference>